<dbReference type="Pfam" id="PF09378">
    <property type="entry name" value="HAS-barrel"/>
    <property type="match status" value="1"/>
</dbReference>
<dbReference type="GO" id="GO:0003677">
    <property type="term" value="F:DNA binding"/>
    <property type="evidence" value="ECO:0007669"/>
    <property type="project" value="UniProtKB-KW"/>
</dbReference>
<dbReference type="NCBIfam" id="NF040819">
    <property type="entry name" value="helicase_HerA"/>
    <property type="match status" value="1"/>
</dbReference>
<organism evidence="14 16">
    <name type="scientific">Pyrococcus abyssi (strain GE5 / Orsay)</name>
    <dbReference type="NCBI Taxonomy" id="272844"/>
    <lineage>
        <taxon>Archaea</taxon>
        <taxon>Methanobacteriati</taxon>
        <taxon>Methanobacteriota</taxon>
        <taxon>Thermococci</taxon>
        <taxon>Thermococcales</taxon>
        <taxon>Thermococcaceae</taxon>
        <taxon>Pyrococcus</taxon>
    </lineage>
</organism>
<comment type="catalytic activity">
    <reaction evidence="8">
        <text>Couples ATP hydrolysis with the unwinding of duplex DNA by translocating in the 3'-5' direction.</text>
        <dbReference type="EC" id="5.6.2.4"/>
    </reaction>
</comment>
<dbReference type="Proteomes" id="UP000009139">
    <property type="component" value="Chromosome"/>
</dbReference>
<dbReference type="RefSeq" id="WP_010868336.1">
    <property type="nucleotide sequence ID" value="NC_000868.1"/>
</dbReference>
<dbReference type="PANTHER" id="PTHR42957:SF1">
    <property type="entry name" value="HELICASE MJ1565-RELATED"/>
    <property type="match status" value="1"/>
</dbReference>
<dbReference type="PIR" id="D75103">
    <property type="entry name" value="D75103"/>
</dbReference>
<dbReference type="Pfam" id="PF01935">
    <property type="entry name" value="DUF87"/>
    <property type="match status" value="1"/>
</dbReference>
<evidence type="ECO:0000256" key="2">
    <source>
        <dbReference type="ARBA" id="ARBA00022741"/>
    </source>
</evidence>
<dbReference type="Proteomes" id="UP000000810">
    <property type="component" value="Chromosome"/>
</dbReference>
<dbReference type="InterPro" id="IPR033186">
    <property type="entry name" value="HerA_C"/>
</dbReference>
<feature type="domain" description="Helicase HerA barrel" evidence="13">
    <location>
        <begin position="8"/>
        <end position="99"/>
    </location>
</feature>
<dbReference type="KEGG" id="pab:PAB0810"/>
<reference evidence="14" key="2">
    <citation type="journal article" date="2000" name="J. Mol. Biol.">
        <title>Archaeal homologs of eukaryotic methylation guide small nucleolar RNAs: lessons from the Pyrococcus genomes.</title>
        <authorList>
            <person name="Gaspin C."/>
            <person name="Cavaille J."/>
            <person name="Erauso G."/>
        </authorList>
    </citation>
    <scope>NUCLEOTIDE SEQUENCE</scope>
    <source>
        <strain evidence="14">Orsay</strain>
    </source>
</reference>
<name>Q9UZD0_PYRAB</name>
<evidence type="ECO:0000256" key="1">
    <source>
        <dbReference type="ARBA" id="ARBA00007816"/>
    </source>
</evidence>
<comment type="similarity">
    <text evidence="1">Belongs to the HerA family.</text>
</comment>
<dbReference type="InterPro" id="IPR018538">
    <property type="entry name" value="HerA_barrel_dom"/>
</dbReference>
<evidence type="ECO:0000256" key="3">
    <source>
        <dbReference type="ARBA" id="ARBA00022801"/>
    </source>
</evidence>
<dbReference type="PANTHER" id="PTHR42957">
    <property type="entry name" value="HELICASE MJ1565-RELATED"/>
    <property type="match status" value="1"/>
</dbReference>
<evidence type="ECO:0000256" key="8">
    <source>
        <dbReference type="ARBA" id="ARBA00034617"/>
    </source>
</evidence>
<keyword evidence="6" id="KW-0238">DNA-binding</keyword>
<evidence type="ECO:0000259" key="13">
    <source>
        <dbReference type="Pfam" id="PF09378"/>
    </source>
</evidence>
<reference evidence="14 16" key="4">
    <citation type="journal article" date="2003" name="Mol. Microbiol.">
        <title>An integrated analysis of the genome of the hyperthermophilic archaeon Pyrococcus abyssi.</title>
        <authorList>
            <person name="Cohen G."/>
            <person name="Barbe V."/>
            <person name="Flament D."/>
            <person name="Galperin M."/>
            <person name="Heilig R."/>
            <person name="Ripp R."/>
            <person name="Lecompte O."/>
            <person name="Prieur D."/>
            <person name="Poch O."/>
            <person name="Quellerou J."/>
            <person name="Thierry J.C."/>
            <person name="Van der Oost J."/>
            <person name="Weissenbach J."/>
            <person name="Zivanovic Y."/>
            <person name="Forterre P."/>
        </authorList>
    </citation>
    <scope>NUCLEOTIDE SEQUENCE [LARGE SCALE GENOMIC DNA]</scope>
    <source>
        <strain evidence="16">GE5 / Orsay</strain>
        <strain evidence="14">Orsay</strain>
    </source>
</reference>
<protein>
    <submittedName>
        <fullName evidence="14">Predicted ATPase</fullName>
    </submittedName>
</protein>
<evidence type="ECO:0000313" key="16">
    <source>
        <dbReference type="Proteomes" id="UP000000810"/>
    </source>
</evidence>
<dbReference type="InterPro" id="IPR008571">
    <property type="entry name" value="HerA-like"/>
</dbReference>
<accession>Q9UZD0</accession>
<dbReference type="GO" id="GO:0005524">
    <property type="term" value="F:ATP binding"/>
    <property type="evidence" value="ECO:0007669"/>
    <property type="project" value="UniProtKB-KW"/>
</dbReference>
<reference evidence="15 17" key="5">
    <citation type="journal article" date="2012" name="Curr. Microbiol.">
        <title>Re-annotation of two hyperthermophilic archaea Pyrococcus abyssi GE5 and Pyrococcus furiosus DSM 3638.</title>
        <authorList>
            <person name="Gao J."/>
            <person name="Wang J."/>
        </authorList>
    </citation>
    <scope>GENOME REANNOTATION</scope>
    <source>
        <strain evidence="15">GE5</strain>
        <strain evidence="17">GE5 / Orsay</strain>
    </source>
</reference>
<evidence type="ECO:0000256" key="10">
    <source>
        <dbReference type="ARBA" id="ARBA00048988"/>
    </source>
</evidence>
<reference evidence="14" key="3">
    <citation type="journal article" date="2001" name="Genome Res.">
        <title>Genome evolution at the genus level: comparison of three complete genomes of hyperthermophilic archaea.</title>
        <authorList>
            <person name="Lecompte O."/>
            <person name="Ripp R."/>
            <person name="Puzos-Barbe V."/>
            <person name="Duprat S."/>
            <person name="Heilig R."/>
            <person name="Dietrich J."/>
            <person name="Thierry J.C."/>
            <person name="Poch O."/>
        </authorList>
    </citation>
    <scope>NUCLEOTIDE SEQUENCE</scope>
    <source>
        <strain evidence="14">Orsay</strain>
    </source>
</reference>
<evidence type="ECO:0000313" key="14">
    <source>
        <dbReference type="EMBL" id="CAB50129.1"/>
    </source>
</evidence>
<dbReference type="InterPro" id="IPR053659">
    <property type="entry name" value="DSB_Repair_Helicase_HerA"/>
</dbReference>
<comment type="catalytic activity">
    <reaction evidence="9">
        <text>ATP + H2O = ADP + phosphate + H(+)</text>
        <dbReference type="Rhea" id="RHEA:13065"/>
        <dbReference type="ChEBI" id="CHEBI:15377"/>
        <dbReference type="ChEBI" id="CHEBI:15378"/>
        <dbReference type="ChEBI" id="CHEBI:30616"/>
        <dbReference type="ChEBI" id="CHEBI:43474"/>
        <dbReference type="ChEBI" id="CHEBI:456216"/>
        <dbReference type="EC" id="5.6.2.3"/>
    </reaction>
</comment>
<keyword evidence="7" id="KW-0413">Isomerase</keyword>
<keyword evidence="3" id="KW-0378">Hydrolase</keyword>
<dbReference type="InterPro" id="IPR002789">
    <property type="entry name" value="HerA_central"/>
</dbReference>
<sequence>MMEDKGYIGIVRGEATFLNYEFSVNPNKDVSFGEFVITKNRDGEDVLGIVRGVRNVNWILSSAKSTFNSIKLDVEEYGSSIFDNEEIVATVKVLGKIDDGELVPNRVPVKNGEFVYKASDDLLREIYKPDSPGVPIGTLLLRENVEISLDVNELISRHFAILAVTGAGKSNTVAVLIKGIVEDIGGTVVVLDPHGEYSRLRLPETGYKLVNVIDGEIRVDDLDPEEFADLIGILSNAHVQRDFLRKAWDTVKANNPGLGGRAFLDELKSKLQAWKLGKDLTYIDPEENKPLKLKLSNQDKVTIGRLISRIERFLREYGEFVTSQDLVASIRPGMANVINLSHLDEDQMKVIVGKFLERVFKTRMDYEKARKSLSVARRNRKEEYEKILESIENNYPALAYPILIVVEEAHIFAPQGEENNASRVMARIAREGRKFGVGLGVVSQRPSKLNEDILSQMNTKIILRIVNPRDQKYVLEASEQLSSDLMDDIAGLGKGEAVIVGQAIKVPALVKIYDFRELNGEYGGEDIGVLDRWQEMRARLNDVPDVDF</sequence>
<proteinExistence type="inferred from homology"/>
<feature type="domain" description="Helicase HerA central" evidence="11">
    <location>
        <begin position="135"/>
        <end position="359"/>
    </location>
</feature>
<gene>
    <name evidence="14" type="ordered locus">PAB0810</name>
</gene>
<evidence type="ECO:0000256" key="4">
    <source>
        <dbReference type="ARBA" id="ARBA00022806"/>
    </source>
</evidence>
<dbReference type="STRING" id="272844.PAB0810"/>
<dbReference type="HOGENOM" id="CLU_023842_2_0_2"/>
<evidence type="ECO:0000259" key="11">
    <source>
        <dbReference type="Pfam" id="PF01935"/>
    </source>
</evidence>
<keyword evidence="2" id="KW-0547">Nucleotide-binding</keyword>
<reference evidence="14" key="1">
    <citation type="submission" date="1999-07" db="EMBL/GenBank/DDBJ databases">
        <authorList>
            <person name="Genoscope"/>
        </authorList>
    </citation>
    <scope>NUCLEOTIDE SEQUENCE</scope>
    <source>
        <strain evidence="14">Orsay</strain>
    </source>
</reference>
<dbReference type="InterPro" id="IPR027417">
    <property type="entry name" value="P-loop_NTPase"/>
</dbReference>
<evidence type="ECO:0000313" key="17">
    <source>
        <dbReference type="Proteomes" id="UP000009139"/>
    </source>
</evidence>
<dbReference type="GO" id="GO:0016787">
    <property type="term" value="F:hydrolase activity"/>
    <property type="evidence" value="ECO:0007669"/>
    <property type="project" value="UniProtKB-KW"/>
</dbReference>
<dbReference type="Pfam" id="PF05872">
    <property type="entry name" value="HerA_C"/>
    <property type="match status" value="1"/>
</dbReference>
<evidence type="ECO:0000313" key="15">
    <source>
        <dbReference type="EMBL" id="CCE70654.1"/>
    </source>
</evidence>
<feature type="domain" description="Helicase HerA-like C-terminal" evidence="12">
    <location>
        <begin position="404"/>
        <end position="500"/>
    </location>
</feature>
<evidence type="ECO:0000256" key="6">
    <source>
        <dbReference type="ARBA" id="ARBA00023125"/>
    </source>
</evidence>
<evidence type="ECO:0000256" key="7">
    <source>
        <dbReference type="ARBA" id="ARBA00023235"/>
    </source>
</evidence>
<evidence type="ECO:0000259" key="12">
    <source>
        <dbReference type="Pfam" id="PF05872"/>
    </source>
</evidence>
<keyword evidence="5" id="KW-0067">ATP-binding</keyword>
<evidence type="ECO:0000256" key="5">
    <source>
        <dbReference type="ARBA" id="ARBA00022840"/>
    </source>
</evidence>
<comment type="catalytic activity">
    <reaction evidence="10">
        <text>ATP + H2O = ADP + phosphate + H(+)</text>
        <dbReference type="Rhea" id="RHEA:13065"/>
        <dbReference type="ChEBI" id="CHEBI:15377"/>
        <dbReference type="ChEBI" id="CHEBI:15378"/>
        <dbReference type="ChEBI" id="CHEBI:30616"/>
        <dbReference type="ChEBI" id="CHEBI:43474"/>
        <dbReference type="ChEBI" id="CHEBI:456216"/>
        <dbReference type="EC" id="5.6.2.4"/>
    </reaction>
</comment>
<dbReference type="EMBL" id="AJ248286">
    <property type="protein sequence ID" value="CAB50129.1"/>
    <property type="molecule type" value="Genomic_DNA"/>
</dbReference>
<dbReference type="eggNOG" id="arCOG00280">
    <property type="taxonomic scope" value="Archaea"/>
</dbReference>
<dbReference type="GO" id="GO:0043138">
    <property type="term" value="F:3'-5' DNA helicase activity"/>
    <property type="evidence" value="ECO:0007669"/>
    <property type="project" value="UniProtKB-EC"/>
</dbReference>
<dbReference type="Gene3D" id="3.40.50.300">
    <property type="entry name" value="P-loop containing nucleotide triphosphate hydrolases"/>
    <property type="match status" value="2"/>
</dbReference>
<dbReference type="AlphaFoldDB" id="Q9UZD0"/>
<keyword evidence="16" id="KW-1185">Reference proteome</keyword>
<dbReference type="EMBL" id="HE613800">
    <property type="protein sequence ID" value="CCE70654.1"/>
    <property type="molecule type" value="Genomic_DNA"/>
</dbReference>
<dbReference type="SUPFAM" id="SSF52540">
    <property type="entry name" value="P-loop containing nucleoside triphosphate hydrolases"/>
    <property type="match status" value="1"/>
</dbReference>
<dbReference type="GO" id="GO:0043139">
    <property type="term" value="F:5'-3' DNA helicase activity"/>
    <property type="evidence" value="ECO:0007669"/>
    <property type="project" value="UniProtKB-EC"/>
</dbReference>
<evidence type="ECO:0000256" key="9">
    <source>
        <dbReference type="ARBA" id="ARBA00048954"/>
    </source>
</evidence>
<keyword evidence="4" id="KW-0347">Helicase</keyword>
<dbReference type="PATRIC" id="fig|272844.11.peg.1298"/>